<dbReference type="EMBL" id="KN398726">
    <property type="protein sequence ID" value="KHG13028.1"/>
    <property type="molecule type" value="Genomic_DNA"/>
</dbReference>
<reference evidence="2" key="1">
    <citation type="submission" date="2014-09" db="EMBL/GenBank/DDBJ databases">
        <authorList>
            <person name="Mudge J."/>
            <person name="Ramaraj T."/>
            <person name="Lindquist I.E."/>
            <person name="Bharti A.K."/>
            <person name="Sundararajan A."/>
            <person name="Cameron C.T."/>
            <person name="Woodward J.E."/>
            <person name="May G.D."/>
            <person name="Brubaker C."/>
            <person name="Broadhvest J."/>
            <person name="Wilkins T.A."/>
        </authorList>
    </citation>
    <scope>NUCLEOTIDE SEQUENCE</scope>
    <source>
        <strain evidence="2">cv. AKA8401</strain>
    </source>
</reference>
<sequence>MGLNHMVLYLFSYHDLLASHGIFYLDFTYLD</sequence>
<protein>
    <submittedName>
        <fullName evidence="1">Uncharacterized protein</fullName>
    </submittedName>
</protein>
<accession>A0A0B0NEM8</accession>
<evidence type="ECO:0000313" key="1">
    <source>
        <dbReference type="EMBL" id="KHG13028.1"/>
    </source>
</evidence>
<proteinExistence type="predicted"/>
<dbReference type="AlphaFoldDB" id="A0A0B0NEM8"/>
<name>A0A0B0NEM8_GOSAR</name>
<organism evidence="1 2">
    <name type="scientific">Gossypium arboreum</name>
    <name type="common">Tree cotton</name>
    <name type="synonym">Gossypium nanking</name>
    <dbReference type="NCBI Taxonomy" id="29729"/>
    <lineage>
        <taxon>Eukaryota</taxon>
        <taxon>Viridiplantae</taxon>
        <taxon>Streptophyta</taxon>
        <taxon>Embryophyta</taxon>
        <taxon>Tracheophyta</taxon>
        <taxon>Spermatophyta</taxon>
        <taxon>Magnoliopsida</taxon>
        <taxon>eudicotyledons</taxon>
        <taxon>Gunneridae</taxon>
        <taxon>Pentapetalae</taxon>
        <taxon>rosids</taxon>
        <taxon>malvids</taxon>
        <taxon>Malvales</taxon>
        <taxon>Malvaceae</taxon>
        <taxon>Malvoideae</taxon>
        <taxon>Gossypium</taxon>
    </lineage>
</organism>
<keyword evidence="2" id="KW-1185">Reference proteome</keyword>
<evidence type="ECO:0000313" key="2">
    <source>
        <dbReference type="Proteomes" id="UP000032142"/>
    </source>
</evidence>
<dbReference type="Proteomes" id="UP000032142">
    <property type="component" value="Unassembled WGS sequence"/>
</dbReference>
<gene>
    <name evidence="1" type="ORF">F383_19438</name>
</gene>